<sequence length="121" mass="13339">MLDNFEDDGPVETVDYNIAVEEDDEIDPAEDMDKEDAEVEPVCIVVDGIAVVDDVDAVVVAVEDNVEDVAVAVVDAVFDVDGEMESLEKLVQTATSNLADKHRYQYLHALQNNRKTLLDIT</sequence>
<dbReference type="WBParaSite" id="ES5_v2.g14754.t1">
    <property type="protein sequence ID" value="ES5_v2.g14754.t1"/>
    <property type="gene ID" value="ES5_v2.g14754"/>
</dbReference>
<evidence type="ECO:0000313" key="2">
    <source>
        <dbReference type="WBParaSite" id="ES5_v2.g14754.t1"/>
    </source>
</evidence>
<evidence type="ECO:0000313" key="1">
    <source>
        <dbReference type="Proteomes" id="UP000887579"/>
    </source>
</evidence>
<name>A0AC34FCB5_9BILA</name>
<organism evidence="1 2">
    <name type="scientific">Panagrolaimus sp. ES5</name>
    <dbReference type="NCBI Taxonomy" id="591445"/>
    <lineage>
        <taxon>Eukaryota</taxon>
        <taxon>Metazoa</taxon>
        <taxon>Ecdysozoa</taxon>
        <taxon>Nematoda</taxon>
        <taxon>Chromadorea</taxon>
        <taxon>Rhabditida</taxon>
        <taxon>Tylenchina</taxon>
        <taxon>Panagrolaimomorpha</taxon>
        <taxon>Panagrolaimoidea</taxon>
        <taxon>Panagrolaimidae</taxon>
        <taxon>Panagrolaimus</taxon>
    </lineage>
</organism>
<accession>A0AC34FCB5</accession>
<protein>
    <submittedName>
        <fullName evidence="2">Uncharacterized protein</fullName>
    </submittedName>
</protein>
<dbReference type="Proteomes" id="UP000887579">
    <property type="component" value="Unplaced"/>
</dbReference>
<reference evidence="2" key="1">
    <citation type="submission" date="2022-11" db="UniProtKB">
        <authorList>
            <consortium name="WormBaseParasite"/>
        </authorList>
    </citation>
    <scope>IDENTIFICATION</scope>
</reference>
<proteinExistence type="predicted"/>